<dbReference type="AlphaFoldDB" id="R7VCM2"/>
<evidence type="ECO:0000313" key="4">
    <source>
        <dbReference type="EnsemblMetazoa" id="CapteP213595"/>
    </source>
</evidence>
<evidence type="ECO:0000313" key="3">
    <source>
        <dbReference type="EMBL" id="ELU16379.1"/>
    </source>
</evidence>
<dbReference type="SUPFAM" id="SSF49899">
    <property type="entry name" value="Concanavalin A-like lectins/glucanases"/>
    <property type="match status" value="1"/>
</dbReference>
<dbReference type="EMBL" id="AMQN01000602">
    <property type="status" value="NOT_ANNOTATED_CDS"/>
    <property type="molecule type" value="Genomic_DNA"/>
</dbReference>
<accession>R7VCM2</accession>
<dbReference type="EnsemblMetazoa" id="CapteT213595">
    <property type="protein sequence ID" value="CapteP213595"/>
    <property type="gene ID" value="CapteG213595"/>
</dbReference>
<gene>
    <name evidence="3" type="ORF">CAPTEDRAFT_213595</name>
</gene>
<sequence>MRFLTKLPHVQCLLRGSANVIIFEEGAPRQVDVACIIIVKTSDFRATVAVDQCFSAPGKHSFEVFMKDKKVKTAVGVLNEGKTTEYMRDDPIPENHVSFGGAGWIHPKEIAAGGKYTEGDRVKVEIDFTSQKIKFYVNGKFVGEDDWKESSAYPAISCDGGPWKNILMKFEHKMNTGIKMSPKGQKPDEPKGQKPDEPKGQKPDEPKGQKPDEPKRAEAR</sequence>
<reference evidence="4" key="3">
    <citation type="submission" date="2015-06" db="UniProtKB">
        <authorList>
            <consortium name="EnsemblMetazoa"/>
        </authorList>
    </citation>
    <scope>IDENTIFICATION</scope>
</reference>
<dbReference type="InterPro" id="IPR043136">
    <property type="entry name" value="B30.2/SPRY_sf"/>
</dbReference>
<dbReference type="Proteomes" id="UP000014760">
    <property type="component" value="Unassembled WGS sequence"/>
</dbReference>
<keyword evidence="5" id="KW-1185">Reference proteome</keyword>
<reference evidence="5" key="1">
    <citation type="submission" date="2012-12" db="EMBL/GenBank/DDBJ databases">
        <authorList>
            <person name="Hellsten U."/>
            <person name="Grimwood J."/>
            <person name="Chapman J.A."/>
            <person name="Shapiro H."/>
            <person name="Aerts A."/>
            <person name="Otillar R.P."/>
            <person name="Terry A.Y."/>
            <person name="Boore J.L."/>
            <person name="Simakov O."/>
            <person name="Marletaz F."/>
            <person name="Cho S.-J."/>
            <person name="Edsinger-Gonzales E."/>
            <person name="Havlak P."/>
            <person name="Kuo D.-H."/>
            <person name="Larsson T."/>
            <person name="Lv J."/>
            <person name="Arendt D."/>
            <person name="Savage R."/>
            <person name="Osoegawa K."/>
            <person name="de Jong P."/>
            <person name="Lindberg D.R."/>
            <person name="Seaver E.C."/>
            <person name="Weisblat D.A."/>
            <person name="Putnam N.H."/>
            <person name="Grigoriev I.V."/>
            <person name="Rokhsar D.S."/>
        </authorList>
    </citation>
    <scope>NUCLEOTIDE SEQUENCE</scope>
    <source>
        <strain evidence="5">I ESC-2004</strain>
    </source>
</reference>
<evidence type="ECO:0000259" key="2">
    <source>
        <dbReference type="Pfam" id="PF00622"/>
    </source>
</evidence>
<name>R7VCM2_CAPTE</name>
<dbReference type="Pfam" id="PF00622">
    <property type="entry name" value="SPRY"/>
    <property type="match status" value="1"/>
</dbReference>
<feature type="region of interest" description="Disordered" evidence="1">
    <location>
        <begin position="176"/>
        <end position="220"/>
    </location>
</feature>
<dbReference type="InterPro" id="IPR003877">
    <property type="entry name" value="SPRY_dom"/>
</dbReference>
<dbReference type="EMBL" id="KB293180">
    <property type="protein sequence ID" value="ELU16379.1"/>
    <property type="molecule type" value="Genomic_DNA"/>
</dbReference>
<feature type="domain" description="SPRY" evidence="2">
    <location>
        <begin position="59"/>
        <end position="159"/>
    </location>
</feature>
<dbReference type="OrthoDB" id="524377at2759"/>
<dbReference type="Gene3D" id="2.60.120.920">
    <property type="match status" value="1"/>
</dbReference>
<organism evidence="3">
    <name type="scientific">Capitella teleta</name>
    <name type="common">Polychaete worm</name>
    <dbReference type="NCBI Taxonomy" id="283909"/>
    <lineage>
        <taxon>Eukaryota</taxon>
        <taxon>Metazoa</taxon>
        <taxon>Spiralia</taxon>
        <taxon>Lophotrochozoa</taxon>
        <taxon>Annelida</taxon>
        <taxon>Polychaeta</taxon>
        <taxon>Sedentaria</taxon>
        <taxon>Scolecida</taxon>
        <taxon>Capitellidae</taxon>
        <taxon>Capitella</taxon>
    </lineage>
</organism>
<dbReference type="InterPro" id="IPR013320">
    <property type="entry name" value="ConA-like_dom_sf"/>
</dbReference>
<proteinExistence type="predicted"/>
<protein>
    <recommendedName>
        <fullName evidence="2">SPRY domain-containing protein</fullName>
    </recommendedName>
</protein>
<evidence type="ECO:0000256" key="1">
    <source>
        <dbReference type="SAM" id="MobiDB-lite"/>
    </source>
</evidence>
<feature type="compositionally biased region" description="Basic and acidic residues" evidence="1">
    <location>
        <begin position="185"/>
        <end position="220"/>
    </location>
</feature>
<evidence type="ECO:0000313" key="5">
    <source>
        <dbReference type="Proteomes" id="UP000014760"/>
    </source>
</evidence>
<reference evidence="3 5" key="2">
    <citation type="journal article" date="2013" name="Nature">
        <title>Insights into bilaterian evolution from three spiralian genomes.</title>
        <authorList>
            <person name="Simakov O."/>
            <person name="Marletaz F."/>
            <person name="Cho S.J."/>
            <person name="Edsinger-Gonzales E."/>
            <person name="Havlak P."/>
            <person name="Hellsten U."/>
            <person name="Kuo D.H."/>
            <person name="Larsson T."/>
            <person name="Lv J."/>
            <person name="Arendt D."/>
            <person name="Savage R."/>
            <person name="Osoegawa K."/>
            <person name="de Jong P."/>
            <person name="Grimwood J."/>
            <person name="Chapman J.A."/>
            <person name="Shapiro H."/>
            <person name="Aerts A."/>
            <person name="Otillar R.P."/>
            <person name="Terry A.Y."/>
            <person name="Boore J.L."/>
            <person name="Grigoriev I.V."/>
            <person name="Lindberg D.R."/>
            <person name="Seaver E.C."/>
            <person name="Weisblat D.A."/>
            <person name="Putnam N.H."/>
            <person name="Rokhsar D.S."/>
        </authorList>
    </citation>
    <scope>NUCLEOTIDE SEQUENCE</scope>
    <source>
        <strain evidence="3 5">I ESC-2004</strain>
    </source>
</reference>
<dbReference type="HOGENOM" id="CLU_1257116_0_0_1"/>